<keyword evidence="2" id="KW-1133">Transmembrane helix</keyword>
<gene>
    <name evidence="4" type="ORF">EJ04DRAFT_552857</name>
</gene>
<evidence type="ECO:0000313" key="4">
    <source>
        <dbReference type="EMBL" id="KAF2734184.1"/>
    </source>
</evidence>
<feature type="compositionally biased region" description="Polar residues" evidence="1">
    <location>
        <begin position="489"/>
        <end position="498"/>
    </location>
</feature>
<feature type="transmembrane region" description="Helical" evidence="2">
    <location>
        <begin position="60"/>
        <end position="80"/>
    </location>
</feature>
<evidence type="ECO:0000256" key="3">
    <source>
        <dbReference type="SAM" id="SignalP"/>
    </source>
</evidence>
<accession>A0A9P4QWW7</accession>
<proteinExistence type="predicted"/>
<keyword evidence="3" id="KW-0732">Signal</keyword>
<keyword evidence="2" id="KW-0812">Transmembrane</keyword>
<protein>
    <submittedName>
        <fullName evidence="4">Uncharacterized protein</fullName>
    </submittedName>
</protein>
<dbReference type="EMBL" id="ML996151">
    <property type="protein sequence ID" value="KAF2734184.1"/>
    <property type="molecule type" value="Genomic_DNA"/>
</dbReference>
<evidence type="ECO:0000313" key="5">
    <source>
        <dbReference type="Proteomes" id="UP000799444"/>
    </source>
</evidence>
<comment type="caution">
    <text evidence="4">The sequence shown here is derived from an EMBL/GenBank/DDBJ whole genome shotgun (WGS) entry which is preliminary data.</text>
</comment>
<dbReference type="Proteomes" id="UP000799444">
    <property type="component" value="Unassembled WGS sequence"/>
</dbReference>
<organism evidence="4 5">
    <name type="scientific">Polyplosphaeria fusca</name>
    <dbReference type="NCBI Taxonomy" id="682080"/>
    <lineage>
        <taxon>Eukaryota</taxon>
        <taxon>Fungi</taxon>
        <taxon>Dikarya</taxon>
        <taxon>Ascomycota</taxon>
        <taxon>Pezizomycotina</taxon>
        <taxon>Dothideomycetes</taxon>
        <taxon>Pleosporomycetidae</taxon>
        <taxon>Pleosporales</taxon>
        <taxon>Tetraplosphaeriaceae</taxon>
        <taxon>Polyplosphaeria</taxon>
    </lineage>
</organism>
<reference evidence="4" key="1">
    <citation type="journal article" date="2020" name="Stud. Mycol.">
        <title>101 Dothideomycetes genomes: a test case for predicting lifestyles and emergence of pathogens.</title>
        <authorList>
            <person name="Haridas S."/>
            <person name="Albert R."/>
            <person name="Binder M."/>
            <person name="Bloem J."/>
            <person name="Labutti K."/>
            <person name="Salamov A."/>
            <person name="Andreopoulos B."/>
            <person name="Baker S."/>
            <person name="Barry K."/>
            <person name="Bills G."/>
            <person name="Bluhm B."/>
            <person name="Cannon C."/>
            <person name="Castanera R."/>
            <person name="Culley D."/>
            <person name="Daum C."/>
            <person name="Ezra D."/>
            <person name="Gonzalez J."/>
            <person name="Henrissat B."/>
            <person name="Kuo A."/>
            <person name="Liang C."/>
            <person name="Lipzen A."/>
            <person name="Lutzoni F."/>
            <person name="Magnuson J."/>
            <person name="Mondo S."/>
            <person name="Nolan M."/>
            <person name="Ohm R."/>
            <person name="Pangilinan J."/>
            <person name="Park H.-J."/>
            <person name="Ramirez L."/>
            <person name="Alfaro M."/>
            <person name="Sun H."/>
            <person name="Tritt A."/>
            <person name="Yoshinaga Y."/>
            <person name="Zwiers L.-H."/>
            <person name="Turgeon B."/>
            <person name="Goodwin S."/>
            <person name="Spatafora J."/>
            <person name="Crous P."/>
            <person name="Grigoriev I."/>
        </authorList>
    </citation>
    <scope>NUCLEOTIDE SEQUENCE</scope>
    <source>
        <strain evidence="4">CBS 125425</strain>
    </source>
</reference>
<feature type="compositionally biased region" description="Basic and acidic residues" evidence="1">
    <location>
        <begin position="463"/>
        <end position="476"/>
    </location>
</feature>
<feature type="transmembrane region" description="Helical" evidence="2">
    <location>
        <begin position="113"/>
        <end position="131"/>
    </location>
</feature>
<feature type="chain" id="PRO_5040324845" evidence="3">
    <location>
        <begin position="23"/>
        <end position="583"/>
    </location>
</feature>
<keyword evidence="2" id="KW-0472">Membrane</keyword>
<sequence>MADAIRAAGAFCMSLLSSSTSGSVVVLLTEFITELTVITEVVTEAASGVHLEHNFSKERLVGIFVWEWLVYLLLCPTIQIKDFVRRVWATVAVLAVTAFGLTLLFSVDSKNGNFEALVAVGYFLFIITYHMRALPQFLLDLIDHAITGCHRLARTLVGFARRHPYTTGSCSCAALSVWMGLTLTPVGLDWVKWVKQVLSSTFENASELKNIFYPAISFAFDDLHTRYTWVKAMVMALVFRVPMNIFNNLSEGFQALGNTTVEAYNDVCAWFEDTVKSLGQPIEVIDGGIHEGKHQPLPSEPVASHIALVQQKSYDILLQFARTVLAVTPTRLCTYFANPWLPLKIVLISSLASILFGIHYRTRSKIYFLITLRIGWVQWLIDAIVDRDAIAKRDQILADEFVDWKHPALNAAYRAVCPDPSPISRLFGSIWENLKWTFTYVSECLIWVWSASAEWSDDLASDNGHDVDEGEDRGSDAIDSPLLPAQNLDYRSSPTTPGSEPAEFHEAEDGKVGNGNLDYATPLSTPGSGPAEFYEAEGGKIGNENLDHGSPPTTPSGGRAELDEVESGKTGNENSNTDDENPI</sequence>
<evidence type="ECO:0000256" key="2">
    <source>
        <dbReference type="SAM" id="Phobius"/>
    </source>
</evidence>
<keyword evidence="5" id="KW-1185">Reference proteome</keyword>
<feature type="region of interest" description="Disordered" evidence="1">
    <location>
        <begin position="461"/>
        <end position="583"/>
    </location>
</feature>
<feature type="signal peptide" evidence="3">
    <location>
        <begin position="1"/>
        <end position="22"/>
    </location>
</feature>
<dbReference type="AlphaFoldDB" id="A0A9P4QWW7"/>
<name>A0A9P4QWW7_9PLEO</name>
<feature type="transmembrane region" description="Helical" evidence="2">
    <location>
        <begin position="87"/>
        <end position="107"/>
    </location>
</feature>
<feature type="compositionally biased region" description="Basic and acidic residues" evidence="1">
    <location>
        <begin position="502"/>
        <end position="511"/>
    </location>
</feature>
<evidence type="ECO:0000256" key="1">
    <source>
        <dbReference type="SAM" id="MobiDB-lite"/>
    </source>
</evidence>